<feature type="coiled-coil region" evidence="1">
    <location>
        <begin position="50"/>
        <end position="84"/>
    </location>
</feature>
<reference evidence="5" key="1">
    <citation type="submission" date="2016-02" db="EMBL/GenBank/DDBJ databases">
        <authorList>
            <person name="liu f."/>
        </authorList>
    </citation>
    <scope>NUCLEOTIDE SEQUENCE [LARGE SCALE GENOMIC DNA]</scope>
</reference>
<evidence type="ECO:0000313" key="4">
    <source>
        <dbReference type="EMBL" id="SAY40070.1"/>
    </source>
</evidence>
<feature type="region of interest" description="Disordered" evidence="2">
    <location>
        <begin position="91"/>
        <end position="111"/>
    </location>
</feature>
<keyword evidence="1" id="KW-0175">Coiled coil</keyword>
<dbReference type="EMBL" id="FITM01000108">
    <property type="protein sequence ID" value="SAY40070.1"/>
    <property type="molecule type" value="Genomic_DNA"/>
</dbReference>
<evidence type="ECO:0000313" key="5">
    <source>
        <dbReference type="Proteomes" id="UP000182631"/>
    </source>
</evidence>
<keyword evidence="3" id="KW-0472">Membrane</keyword>
<keyword evidence="5" id="KW-1185">Reference proteome</keyword>
<dbReference type="AlphaFoldDB" id="A0A164ZT55"/>
<evidence type="ECO:0000256" key="2">
    <source>
        <dbReference type="SAM" id="MobiDB-lite"/>
    </source>
</evidence>
<proteinExistence type="predicted"/>
<protein>
    <submittedName>
        <fullName evidence="4">Uncharacterized protein</fullName>
    </submittedName>
</protein>
<dbReference type="OrthoDB" id="9826152at2"/>
<evidence type="ECO:0000256" key="3">
    <source>
        <dbReference type="SAM" id="Phobius"/>
    </source>
</evidence>
<evidence type="ECO:0000256" key="1">
    <source>
        <dbReference type="SAM" id="Coils"/>
    </source>
</evidence>
<feature type="transmembrane region" description="Helical" evidence="3">
    <location>
        <begin position="6"/>
        <end position="25"/>
    </location>
</feature>
<accession>A0A164ZT55</accession>
<dbReference type="Proteomes" id="UP000182631">
    <property type="component" value="Unassembled WGS sequence"/>
</dbReference>
<keyword evidence="3" id="KW-1133">Transmembrane helix</keyword>
<gene>
    <name evidence="4" type="ORF">FLM9_1025</name>
</gene>
<organism evidence="4 5">
    <name type="scientific">Candidatus Synechococcus spongiarum</name>
    <dbReference type="NCBI Taxonomy" id="431041"/>
    <lineage>
        <taxon>Bacteria</taxon>
        <taxon>Bacillati</taxon>
        <taxon>Cyanobacteriota</taxon>
        <taxon>Cyanophyceae</taxon>
        <taxon>Synechococcales</taxon>
        <taxon>Synechococcaceae</taxon>
        <taxon>Synechococcus</taxon>
    </lineage>
</organism>
<feature type="compositionally biased region" description="Pro residues" evidence="2">
    <location>
        <begin position="96"/>
        <end position="111"/>
    </location>
</feature>
<sequence length="238" mass="26611">MTTLAFVILSNVLLVIFLGLILSQLQKPWKWHLRNLVKSKSGNPTQDASLLEIQNQMEKQQKLLQYLKQDQQTLLRKVEDMEQSMKRIGRFQPAATAPPPRVMDKPQPTPRLSPANSLVQVLEQGGDRAALARWSAVKVKITAASQNRIYRGDIAGLELEPAQAGASFLVFQVNGENLLVPNHETLGVFQRCQTGHTGLFALKRQPAQPTPQVSKPARVQPQGKFWRVVEQGEVLIRG</sequence>
<name>A0A164ZT55_9SYNE</name>
<keyword evidence="3" id="KW-0812">Transmembrane</keyword>